<gene>
    <name evidence="2" type="ordered locus">Bind_2896</name>
</gene>
<keyword evidence="3" id="KW-1185">Reference proteome</keyword>
<dbReference type="InterPro" id="IPR006342">
    <property type="entry name" value="FkbM_mtfrase"/>
</dbReference>
<dbReference type="Pfam" id="PF05050">
    <property type="entry name" value="Methyltransf_21"/>
    <property type="match status" value="1"/>
</dbReference>
<keyword evidence="2" id="KW-0489">Methyltransferase</keyword>
<organism evidence="2 3">
    <name type="scientific">Beijerinckia indica subsp. indica (strain ATCC 9039 / DSM 1715 / NCIMB 8712)</name>
    <dbReference type="NCBI Taxonomy" id="395963"/>
    <lineage>
        <taxon>Bacteria</taxon>
        <taxon>Pseudomonadati</taxon>
        <taxon>Pseudomonadota</taxon>
        <taxon>Alphaproteobacteria</taxon>
        <taxon>Hyphomicrobiales</taxon>
        <taxon>Beijerinckiaceae</taxon>
        <taxon>Beijerinckia</taxon>
    </lineage>
</organism>
<dbReference type="Proteomes" id="UP000001695">
    <property type="component" value="Chromosome"/>
</dbReference>
<dbReference type="PANTHER" id="PTHR34203:SF15">
    <property type="entry name" value="SLL1173 PROTEIN"/>
    <property type="match status" value="1"/>
</dbReference>
<dbReference type="SUPFAM" id="SSF53335">
    <property type="entry name" value="S-adenosyl-L-methionine-dependent methyltransferases"/>
    <property type="match status" value="1"/>
</dbReference>
<dbReference type="HOGENOM" id="CLU_080160_0_0_5"/>
<sequence length="287" mass="32287">MRSGMSNSKFHDNDLSHFGRYAPRGAVARLLDLTRNASGSWAGRKGAFFLRSMAMKAMKKGRPLDVEALGARMRLYPSHNHCESRLLFTPQYFDLPEREILRARMPEDVVFIDVGANIGGYSLFAAASAGLKARILAIEPRPDIFERLVYNIDQNSFATIKALACAIADRDGDMLLFVDSPEPVETTSRIGSVSRREQQITVPVKSLANLVTEEGLRRIDVLKLDVEGAENLILEPFFRDMPESLWPRFLFIEFAFEPMPGDSFSLVAGQGYRPLLKSHQKVIYERS</sequence>
<dbReference type="AlphaFoldDB" id="B2IKI4"/>
<dbReference type="PANTHER" id="PTHR34203">
    <property type="entry name" value="METHYLTRANSFERASE, FKBM FAMILY PROTEIN"/>
    <property type="match status" value="1"/>
</dbReference>
<dbReference type="InterPro" id="IPR052514">
    <property type="entry name" value="SAM-dependent_MTase"/>
</dbReference>
<dbReference type="GO" id="GO:0008168">
    <property type="term" value="F:methyltransferase activity"/>
    <property type="evidence" value="ECO:0007669"/>
    <property type="project" value="UniProtKB-KW"/>
</dbReference>
<reference evidence="2 3" key="2">
    <citation type="journal article" date="2010" name="J. Bacteriol.">
        <title>Complete genome sequence of Beijerinckia indica subsp. indica.</title>
        <authorList>
            <person name="Tamas I."/>
            <person name="Dedysh S.N."/>
            <person name="Liesack W."/>
            <person name="Stott M.B."/>
            <person name="Alam M."/>
            <person name="Murrell J.C."/>
            <person name="Dunfield P.F."/>
        </authorList>
    </citation>
    <scope>NUCLEOTIDE SEQUENCE [LARGE SCALE GENOMIC DNA]</scope>
    <source>
        <strain evidence="3">ATCC 9039 / DSM 1715 / NCIMB 8712</strain>
    </source>
</reference>
<name>B2IKI4_BEII9</name>
<accession>B2IKI4</accession>
<protein>
    <submittedName>
        <fullName evidence="2">Methyltransferase FkbM family</fullName>
    </submittedName>
</protein>
<dbReference type="KEGG" id="bid:Bind_2896"/>
<dbReference type="EMBL" id="CP001016">
    <property type="protein sequence ID" value="ACB96464.1"/>
    <property type="molecule type" value="Genomic_DNA"/>
</dbReference>
<evidence type="ECO:0000313" key="2">
    <source>
        <dbReference type="EMBL" id="ACB96464.1"/>
    </source>
</evidence>
<dbReference type="STRING" id="395963.Bind_2896"/>
<evidence type="ECO:0000259" key="1">
    <source>
        <dbReference type="Pfam" id="PF05050"/>
    </source>
</evidence>
<dbReference type="InterPro" id="IPR029063">
    <property type="entry name" value="SAM-dependent_MTases_sf"/>
</dbReference>
<dbReference type="eggNOG" id="COG4123">
    <property type="taxonomic scope" value="Bacteria"/>
</dbReference>
<feature type="domain" description="Methyltransferase FkbM" evidence="1">
    <location>
        <begin position="113"/>
        <end position="265"/>
    </location>
</feature>
<proteinExistence type="predicted"/>
<reference evidence="3" key="1">
    <citation type="submission" date="2008-03" db="EMBL/GenBank/DDBJ databases">
        <title>Complete sequence of chromosome of Beijerinckia indica subsp. indica ATCC 9039.</title>
        <authorList>
            <consortium name="US DOE Joint Genome Institute"/>
            <person name="Copeland A."/>
            <person name="Lucas S."/>
            <person name="Lapidus A."/>
            <person name="Glavina del Rio T."/>
            <person name="Dalin E."/>
            <person name="Tice H."/>
            <person name="Bruce D."/>
            <person name="Goodwin L."/>
            <person name="Pitluck S."/>
            <person name="LaButti K."/>
            <person name="Schmutz J."/>
            <person name="Larimer F."/>
            <person name="Land M."/>
            <person name="Hauser L."/>
            <person name="Kyrpides N."/>
            <person name="Mikhailova N."/>
            <person name="Dunfield P.F."/>
            <person name="Dedysh S.N."/>
            <person name="Liesack W."/>
            <person name="Saw J.H."/>
            <person name="Alam M."/>
            <person name="Chen Y."/>
            <person name="Murrell J.C."/>
            <person name="Richardson P."/>
        </authorList>
    </citation>
    <scope>NUCLEOTIDE SEQUENCE [LARGE SCALE GENOMIC DNA]</scope>
    <source>
        <strain evidence="3">ATCC 9039 / DSM 1715 / NCIMB 8712</strain>
    </source>
</reference>
<dbReference type="Gene3D" id="3.40.50.150">
    <property type="entry name" value="Vaccinia Virus protein VP39"/>
    <property type="match status" value="1"/>
</dbReference>
<evidence type="ECO:0000313" key="3">
    <source>
        <dbReference type="Proteomes" id="UP000001695"/>
    </source>
</evidence>
<dbReference type="GO" id="GO:0032259">
    <property type="term" value="P:methylation"/>
    <property type="evidence" value="ECO:0007669"/>
    <property type="project" value="UniProtKB-KW"/>
</dbReference>
<dbReference type="NCBIfam" id="TIGR01444">
    <property type="entry name" value="fkbM_fam"/>
    <property type="match status" value="1"/>
</dbReference>
<keyword evidence="2" id="KW-0808">Transferase</keyword>